<dbReference type="SUPFAM" id="SSF141523">
    <property type="entry name" value="L,D-transpeptidase catalytic domain-like"/>
    <property type="match status" value="1"/>
</dbReference>
<feature type="region of interest" description="Disordered" evidence="6">
    <location>
        <begin position="103"/>
        <end position="125"/>
    </location>
</feature>
<evidence type="ECO:0000256" key="1">
    <source>
        <dbReference type="ARBA" id="ARBA00004752"/>
    </source>
</evidence>
<keyword evidence="7" id="KW-0472">Membrane</keyword>
<dbReference type="CDD" id="cd16913">
    <property type="entry name" value="YkuD_like"/>
    <property type="match status" value="1"/>
</dbReference>
<keyword evidence="4" id="KW-0573">Peptidoglycan synthesis</keyword>
<sequence length="383" mass="41822">MEGSTDIDYLKTYVSKHPDNRMAWYLLGKAYEERGKEAKANYCFLQSGDVFEAFERKRHPLADEPEVLIGEWNRRRKRRTALRRAMLVAALLLLGLTGSPAAPEERIGPAELRPGETVEEGQGRQRLTEGEEAWSMGTAAGLAVAFAPRGSEPALTALLGARDADYGIVAKMEEAGVWRRWDGDTRILLTVRRENGDGRWLVRTHDAAWCRCMPAETGDAPRLLREWSGLQEQRWTLASAIAHYERLHGRLPRGLSELVRPYPDNMLSGDTPEMRAMFPELLRSFAKADNGTADSGPADSGGGDSSLGLPDGTASAASGLPDEPLRILVDTSRHRLAVVTGDVIVRVYPVGLGGERTPEGTFAITEKVKTRTGGTTGRSAAGG</sequence>
<dbReference type="Proteomes" id="UP000680304">
    <property type="component" value="Unassembled WGS sequence"/>
</dbReference>
<dbReference type="Pfam" id="PF03734">
    <property type="entry name" value="YkuD"/>
    <property type="match status" value="1"/>
</dbReference>
<evidence type="ECO:0000259" key="8">
    <source>
        <dbReference type="Pfam" id="PF03734"/>
    </source>
</evidence>
<evidence type="ECO:0000256" key="3">
    <source>
        <dbReference type="ARBA" id="ARBA00022960"/>
    </source>
</evidence>
<evidence type="ECO:0000256" key="7">
    <source>
        <dbReference type="SAM" id="Phobius"/>
    </source>
</evidence>
<evidence type="ECO:0000256" key="5">
    <source>
        <dbReference type="ARBA" id="ARBA00023316"/>
    </source>
</evidence>
<dbReference type="Gene3D" id="2.40.440.10">
    <property type="entry name" value="L,D-transpeptidase catalytic domain-like"/>
    <property type="match status" value="1"/>
</dbReference>
<protein>
    <recommendedName>
        <fullName evidence="8">L,D-TPase catalytic domain-containing protein</fullName>
    </recommendedName>
</protein>
<evidence type="ECO:0000256" key="2">
    <source>
        <dbReference type="ARBA" id="ARBA00022679"/>
    </source>
</evidence>
<proteinExistence type="predicted"/>
<dbReference type="EMBL" id="BOVJ01000052">
    <property type="protein sequence ID" value="GIQ63085.1"/>
    <property type="molecule type" value="Genomic_DNA"/>
</dbReference>
<name>A0ABQ4N4K3_9BACL</name>
<feature type="domain" description="L,D-TPase catalytic" evidence="8">
    <location>
        <begin position="326"/>
        <end position="373"/>
    </location>
</feature>
<dbReference type="InterPro" id="IPR005490">
    <property type="entry name" value="LD_TPept_cat_dom"/>
</dbReference>
<comment type="pathway">
    <text evidence="1">Cell wall biogenesis; peptidoglycan biosynthesis.</text>
</comment>
<gene>
    <name evidence="9" type="ORF">PACILC2_16530</name>
</gene>
<comment type="caution">
    <text evidence="9">The sequence shown here is derived from an EMBL/GenBank/DDBJ whole genome shotgun (WGS) entry which is preliminary data.</text>
</comment>
<evidence type="ECO:0000313" key="10">
    <source>
        <dbReference type="Proteomes" id="UP000680304"/>
    </source>
</evidence>
<keyword evidence="5" id="KW-0961">Cell wall biogenesis/degradation</keyword>
<evidence type="ECO:0000313" key="9">
    <source>
        <dbReference type="EMBL" id="GIQ63085.1"/>
    </source>
</evidence>
<keyword evidence="3" id="KW-0133">Cell shape</keyword>
<feature type="region of interest" description="Disordered" evidence="6">
    <location>
        <begin position="288"/>
        <end position="320"/>
    </location>
</feature>
<reference evidence="9 10" key="1">
    <citation type="submission" date="2021-04" db="EMBL/GenBank/DDBJ databases">
        <title>Draft genome sequence of Paenibacillus cisolokensis, LC2-13A.</title>
        <authorList>
            <person name="Uke A."/>
            <person name="Chhe C."/>
            <person name="Baramee S."/>
            <person name="Kosugi A."/>
        </authorList>
    </citation>
    <scope>NUCLEOTIDE SEQUENCE [LARGE SCALE GENOMIC DNA]</scope>
    <source>
        <strain evidence="9 10">LC2-13A</strain>
    </source>
</reference>
<keyword evidence="7" id="KW-0812">Transmembrane</keyword>
<organism evidence="9 10">
    <name type="scientific">Paenibacillus cisolokensis</name>
    <dbReference type="NCBI Taxonomy" id="1658519"/>
    <lineage>
        <taxon>Bacteria</taxon>
        <taxon>Bacillati</taxon>
        <taxon>Bacillota</taxon>
        <taxon>Bacilli</taxon>
        <taxon>Bacillales</taxon>
        <taxon>Paenibacillaceae</taxon>
        <taxon>Paenibacillus</taxon>
    </lineage>
</organism>
<dbReference type="InterPro" id="IPR038063">
    <property type="entry name" value="Transpep_catalytic_dom"/>
</dbReference>
<evidence type="ECO:0000256" key="6">
    <source>
        <dbReference type="SAM" id="MobiDB-lite"/>
    </source>
</evidence>
<keyword evidence="7" id="KW-1133">Transmembrane helix</keyword>
<accession>A0ABQ4N4K3</accession>
<feature type="transmembrane region" description="Helical" evidence="7">
    <location>
        <begin position="84"/>
        <end position="102"/>
    </location>
</feature>
<keyword evidence="10" id="KW-1185">Reference proteome</keyword>
<evidence type="ECO:0000256" key="4">
    <source>
        <dbReference type="ARBA" id="ARBA00022984"/>
    </source>
</evidence>
<keyword evidence="2" id="KW-0808">Transferase</keyword>